<dbReference type="InterPro" id="IPR009764">
    <property type="entry name" value="OCIA_dom"/>
</dbReference>
<dbReference type="EMBL" id="OW240917">
    <property type="protein sequence ID" value="CAH2300159.1"/>
    <property type="molecule type" value="Genomic_DNA"/>
</dbReference>
<evidence type="ECO:0000256" key="2">
    <source>
        <dbReference type="SAM" id="Phobius"/>
    </source>
</evidence>
<accession>A0AAD1SEY0</accession>
<dbReference type="Proteomes" id="UP001295444">
    <property type="component" value="Chromosome 06"/>
</dbReference>
<sequence>MSAEPEQKSAPMEEIAATPTPKRQCPIPPAQRAEFSKIMKECKEESFWKRALPLSLASMLATQGLVYQGFLKPNKRFGSIPKVVLAGVLGFIVGKISYARTCQKKFEKVGAHHMFEAGFYPGFGGFAPSFGKHHHKHCHHCEECKSKTSKDQPQTESAPSSAQ</sequence>
<keyword evidence="2" id="KW-0812">Transmembrane</keyword>
<keyword evidence="2" id="KW-0472">Membrane</keyword>
<protein>
    <submittedName>
        <fullName evidence="4">OCIA domain-containing 2</fullName>
    </submittedName>
</protein>
<evidence type="ECO:0000313" key="4">
    <source>
        <dbReference type="EMBL" id="CAH2300159.1"/>
    </source>
</evidence>
<dbReference type="AlphaFoldDB" id="A0AAD1SEY0"/>
<dbReference type="EMBL" id="OW240917">
    <property type="protein sequence ID" value="CAH2300160.1"/>
    <property type="molecule type" value="Genomic_DNA"/>
</dbReference>
<feature type="region of interest" description="Disordered" evidence="1">
    <location>
        <begin position="144"/>
        <end position="163"/>
    </location>
</feature>
<feature type="domain" description="OCIA" evidence="3">
    <location>
        <begin position="33"/>
        <end position="110"/>
    </location>
</feature>
<gene>
    <name evidence="4" type="ORF">PECUL_23A057189</name>
</gene>
<dbReference type="InterPro" id="IPR040187">
    <property type="entry name" value="OCAD1/2"/>
</dbReference>
<dbReference type="PANTHER" id="PTHR13336:SF2">
    <property type="entry name" value="OCIA DOMAIN-CONTAINING PROTEIN 2"/>
    <property type="match status" value="1"/>
</dbReference>
<dbReference type="Pfam" id="PF07051">
    <property type="entry name" value="OCIA"/>
    <property type="match status" value="1"/>
</dbReference>
<name>A0AAD1SEY0_PELCU</name>
<dbReference type="GO" id="GO:0005743">
    <property type="term" value="C:mitochondrial inner membrane"/>
    <property type="evidence" value="ECO:0007669"/>
    <property type="project" value="TreeGrafter"/>
</dbReference>
<dbReference type="PANTHER" id="PTHR13336">
    <property type="entry name" value="OVARIAN CARCINOMA IMMUNOREACTIVE ANTIGEN"/>
    <property type="match status" value="1"/>
</dbReference>
<proteinExistence type="predicted"/>
<feature type="transmembrane region" description="Helical" evidence="2">
    <location>
        <begin position="79"/>
        <end position="98"/>
    </location>
</feature>
<keyword evidence="5" id="KW-1185">Reference proteome</keyword>
<keyword evidence="2" id="KW-1133">Transmembrane helix</keyword>
<evidence type="ECO:0000259" key="3">
    <source>
        <dbReference type="Pfam" id="PF07051"/>
    </source>
</evidence>
<organism evidence="4 5">
    <name type="scientific">Pelobates cultripes</name>
    <name type="common">Western spadefoot toad</name>
    <dbReference type="NCBI Taxonomy" id="61616"/>
    <lineage>
        <taxon>Eukaryota</taxon>
        <taxon>Metazoa</taxon>
        <taxon>Chordata</taxon>
        <taxon>Craniata</taxon>
        <taxon>Vertebrata</taxon>
        <taxon>Euteleostomi</taxon>
        <taxon>Amphibia</taxon>
        <taxon>Batrachia</taxon>
        <taxon>Anura</taxon>
        <taxon>Pelobatoidea</taxon>
        <taxon>Pelobatidae</taxon>
        <taxon>Pelobates</taxon>
    </lineage>
</organism>
<feature type="region of interest" description="Disordered" evidence="1">
    <location>
        <begin position="1"/>
        <end position="28"/>
    </location>
</feature>
<evidence type="ECO:0000256" key="1">
    <source>
        <dbReference type="SAM" id="MobiDB-lite"/>
    </source>
</evidence>
<evidence type="ECO:0000313" key="5">
    <source>
        <dbReference type="Proteomes" id="UP001295444"/>
    </source>
</evidence>
<reference evidence="4" key="1">
    <citation type="submission" date="2022-03" db="EMBL/GenBank/DDBJ databases">
        <authorList>
            <person name="Alioto T."/>
            <person name="Alioto T."/>
            <person name="Gomez Garrido J."/>
        </authorList>
    </citation>
    <scope>NUCLEOTIDE SEQUENCE</scope>
</reference>
<feature type="compositionally biased region" description="Polar residues" evidence="1">
    <location>
        <begin position="151"/>
        <end position="163"/>
    </location>
</feature>